<sequence>MSDNQDSQKESKQNQSGISKMPTDFTEQHDDFEDDYDGFDDDDDEYDDDGIVVLEDNFEEVETDSSDDSDSDYDDDDDDDHIFSSQKEIEFSQNSEYYSDLNQKVFPSWSPDEFIGKNQQIFY</sequence>
<dbReference type="Proteomes" id="UP001149090">
    <property type="component" value="Unassembled WGS sequence"/>
</dbReference>
<dbReference type="EMBL" id="JAPDFW010000081">
    <property type="protein sequence ID" value="KAJ5072536.1"/>
    <property type="molecule type" value="Genomic_DNA"/>
</dbReference>
<reference evidence="2" key="1">
    <citation type="submission" date="2022-10" db="EMBL/GenBank/DDBJ databases">
        <title>Novel sulphate-reducing endosymbionts in the free-living metamonad Anaeramoeba.</title>
        <authorList>
            <person name="Jerlstrom-Hultqvist J."/>
            <person name="Cepicka I."/>
            <person name="Gallot-Lavallee L."/>
            <person name="Salas-Leiva D."/>
            <person name="Curtis B.A."/>
            <person name="Zahonova K."/>
            <person name="Pipaliya S."/>
            <person name="Dacks J."/>
            <person name="Roger A.J."/>
        </authorList>
    </citation>
    <scope>NUCLEOTIDE SEQUENCE</scope>
    <source>
        <strain evidence="2">BMAN</strain>
    </source>
</reference>
<organism evidence="2 3">
    <name type="scientific">Anaeramoeba ignava</name>
    <name type="common">Anaerobic marine amoeba</name>
    <dbReference type="NCBI Taxonomy" id="1746090"/>
    <lineage>
        <taxon>Eukaryota</taxon>
        <taxon>Metamonada</taxon>
        <taxon>Anaeramoebidae</taxon>
        <taxon>Anaeramoeba</taxon>
    </lineage>
</organism>
<protein>
    <submittedName>
        <fullName evidence="2">Uncharacterized protein</fullName>
    </submittedName>
</protein>
<dbReference type="AlphaFoldDB" id="A0A9Q0RA22"/>
<feature type="compositionally biased region" description="Acidic residues" evidence="1">
    <location>
        <begin position="30"/>
        <end position="80"/>
    </location>
</feature>
<evidence type="ECO:0000313" key="3">
    <source>
        <dbReference type="Proteomes" id="UP001149090"/>
    </source>
</evidence>
<evidence type="ECO:0000256" key="1">
    <source>
        <dbReference type="SAM" id="MobiDB-lite"/>
    </source>
</evidence>
<feature type="compositionally biased region" description="Basic and acidic residues" evidence="1">
    <location>
        <begin position="1"/>
        <end position="12"/>
    </location>
</feature>
<feature type="region of interest" description="Disordered" evidence="1">
    <location>
        <begin position="1"/>
        <end position="81"/>
    </location>
</feature>
<gene>
    <name evidence="2" type="ORF">M0811_01551</name>
</gene>
<name>A0A9Q0RA22_ANAIG</name>
<accession>A0A9Q0RA22</accession>
<keyword evidence="3" id="KW-1185">Reference proteome</keyword>
<evidence type="ECO:0000313" key="2">
    <source>
        <dbReference type="EMBL" id="KAJ5072536.1"/>
    </source>
</evidence>
<comment type="caution">
    <text evidence="2">The sequence shown here is derived from an EMBL/GenBank/DDBJ whole genome shotgun (WGS) entry which is preliminary data.</text>
</comment>
<proteinExistence type="predicted"/>